<feature type="transmembrane region" description="Helical" evidence="6">
    <location>
        <begin position="118"/>
        <end position="136"/>
    </location>
</feature>
<keyword evidence="4 6" id="KW-1133">Transmembrane helix</keyword>
<accession>A0A368PW09</accession>
<feature type="transmembrane region" description="Helical" evidence="6">
    <location>
        <begin position="148"/>
        <end position="167"/>
    </location>
</feature>
<sequence>MGSADEEQPLLRDHHPPPVSSLVLPPDILTRSATATDTNTDGSPKHVARAGGWKAPVAMVLVQLFQTGLVLLSKVAIGHGMFVFALVTYRSAFGTAFLLPFALVWERDKWREMMNWRVSRWIIFNGFIGYAVPINLYYNGLQDTTSSYAIIFLNIIPLITFILSLMFKMERLKFATVDGSLKIVGVLASVGGTMVITFYKGNELHLWNSILQYHKNEQTEVARNHLRGTILLVASSFAYACWYLIQTKVHKVYPYKYWSSLATCLVGGLMTAFVGVVVRRDGDAWKLGWDLKLLTVVYSGALATAGKYSLNSWVVAKRGPAYPPMFTPLSLVFTVVLGSILLGDNITLGSLLGTTMVIAGLYIFLWAKSKDLPGK</sequence>
<organism evidence="9">
    <name type="scientific">Setaria italica</name>
    <name type="common">Foxtail millet</name>
    <name type="synonym">Panicum italicum</name>
    <dbReference type="NCBI Taxonomy" id="4555"/>
    <lineage>
        <taxon>Eukaryota</taxon>
        <taxon>Viridiplantae</taxon>
        <taxon>Streptophyta</taxon>
        <taxon>Embryophyta</taxon>
        <taxon>Tracheophyta</taxon>
        <taxon>Spermatophyta</taxon>
        <taxon>Magnoliopsida</taxon>
        <taxon>Liliopsida</taxon>
        <taxon>Poales</taxon>
        <taxon>Poaceae</taxon>
        <taxon>PACMAD clade</taxon>
        <taxon>Panicoideae</taxon>
        <taxon>Panicodae</taxon>
        <taxon>Paniceae</taxon>
        <taxon>Cenchrinae</taxon>
        <taxon>Setaria</taxon>
    </lineage>
</organism>
<dbReference type="InterPro" id="IPR030184">
    <property type="entry name" value="WAT1-related"/>
</dbReference>
<dbReference type="KEGG" id="sita:101771946"/>
<evidence type="ECO:0000256" key="3">
    <source>
        <dbReference type="ARBA" id="ARBA00022692"/>
    </source>
</evidence>
<dbReference type="GO" id="GO:0016020">
    <property type="term" value="C:membrane"/>
    <property type="evidence" value="ECO:0007669"/>
    <property type="project" value="UniProtKB-SubCell"/>
</dbReference>
<dbReference type="AlphaFoldDB" id="A0A368PW09"/>
<gene>
    <name evidence="9" type="ORF">SETIT_2G073400v2</name>
</gene>
<feature type="domain" description="EamA" evidence="8">
    <location>
        <begin position="58"/>
        <end position="196"/>
    </location>
</feature>
<evidence type="ECO:0000259" key="8">
    <source>
        <dbReference type="Pfam" id="PF00892"/>
    </source>
</evidence>
<dbReference type="OrthoDB" id="670984at2759"/>
<dbReference type="GO" id="GO:0022857">
    <property type="term" value="F:transmembrane transporter activity"/>
    <property type="evidence" value="ECO:0007669"/>
    <property type="project" value="InterPro"/>
</dbReference>
<reference evidence="9" key="1">
    <citation type="journal article" date="2012" name="Nat. Biotechnol.">
        <title>Reference genome sequence of the model plant Setaria.</title>
        <authorList>
            <person name="Bennetzen J.L."/>
            <person name="Schmutz J."/>
            <person name="Wang H."/>
            <person name="Percifield R."/>
            <person name="Hawkins J."/>
            <person name="Pontaroli A.C."/>
            <person name="Estep M."/>
            <person name="Feng L."/>
            <person name="Vaughn J.N."/>
            <person name="Grimwood J."/>
            <person name="Jenkins J."/>
            <person name="Barry K."/>
            <person name="Lindquist E."/>
            <person name="Hellsten U."/>
            <person name="Deshpande S."/>
            <person name="Wang X."/>
            <person name="Wu X."/>
            <person name="Mitros T."/>
            <person name="Triplett J."/>
            <person name="Yang X."/>
            <person name="Ye C.Y."/>
            <person name="Mauro-Herrera M."/>
            <person name="Wang L."/>
            <person name="Li P."/>
            <person name="Sharma M."/>
            <person name="Sharma R."/>
            <person name="Ronald P.C."/>
            <person name="Panaud O."/>
            <person name="Kellogg E.A."/>
            <person name="Brutnell T.P."/>
            <person name="Doust A.N."/>
            <person name="Tuskan G.A."/>
            <person name="Rokhsar D."/>
            <person name="Devos K.M."/>
        </authorList>
    </citation>
    <scope>NUCLEOTIDE SEQUENCE [LARGE SCALE GENOMIC DNA]</scope>
    <source>
        <strain evidence="9">Yugu1</strain>
    </source>
</reference>
<feature type="transmembrane region" description="Helical" evidence="6">
    <location>
        <begin position="257"/>
        <end position="279"/>
    </location>
</feature>
<dbReference type="SUPFAM" id="SSF103481">
    <property type="entry name" value="Multidrug resistance efflux transporter EmrE"/>
    <property type="match status" value="2"/>
</dbReference>
<dbReference type="Pfam" id="PF00892">
    <property type="entry name" value="EamA"/>
    <property type="match status" value="2"/>
</dbReference>
<feature type="transmembrane region" description="Helical" evidence="6">
    <location>
        <begin position="226"/>
        <end position="245"/>
    </location>
</feature>
<comment type="similarity">
    <text evidence="2 6">Belongs to the drug/metabolite transporter (DMT) superfamily. Plant drug/metabolite exporter (P-DME) (TC 2.A.7.4) family.</text>
</comment>
<feature type="domain" description="EamA" evidence="8">
    <location>
        <begin position="227"/>
        <end position="365"/>
    </location>
</feature>
<dbReference type="InterPro" id="IPR000620">
    <property type="entry name" value="EamA_dom"/>
</dbReference>
<evidence type="ECO:0000256" key="5">
    <source>
        <dbReference type="ARBA" id="ARBA00023136"/>
    </source>
</evidence>
<feature type="transmembrane region" description="Helical" evidence="6">
    <location>
        <begin position="83"/>
        <end position="106"/>
    </location>
</feature>
<evidence type="ECO:0000256" key="4">
    <source>
        <dbReference type="ARBA" id="ARBA00022989"/>
    </source>
</evidence>
<proteinExistence type="inferred from homology"/>
<dbReference type="EMBL" id="CM003529">
    <property type="protein sequence ID" value="RCV09967.1"/>
    <property type="molecule type" value="Genomic_DNA"/>
</dbReference>
<keyword evidence="3 6" id="KW-0812">Transmembrane</keyword>
<evidence type="ECO:0000256" key="7">
    <source>
        <dbReference type="SAM" id="MobiDB-lite"/>
    </source>
</evidence>
<feature type="transmembrane region" description="Helical" evidence="6">
    <location>
        <begin position="348"/>
        <end position="367"/>
    </location>
</feature>
<evidence type="ECO:0000256" key="1">
    <source>
        <dbReference type="ARBA" id="ARBA00004141"/>
    </source>
</evidence>
<dbReference type="PANTHER" id="PTHR31218">
    <property type="entry name" value="WAT1-RELATED PROTEIN"/>
    <property type="match status" value="1"/>
</dbReference>
<keyword evidence="5 6" id="KW-0472">Membrane</keyword>
<feature type="transmembrane region" description="Helical" evidence="6">
    <location>
        <begin position="322"/>
        <end position="342"/>
    </location>
</feature>
<protein>
    <recommendedName>
        <fullName evidence="6">WAT1-related protein</fullName>
    </recommendedName>
</protein>
<comment type="subcellular location">
    <subcellularLocation>
        <location evidence="1 6">Membrane</location>
        <topology evidence="1 6">Multi-pass membrane protein</topology>
    </subcellularLocation>
</comment>
<evidence type="ECO:0000256" key="2">
    <source>
        <dbReference type="ARBA" id="ARBA00007635"/>
    </source>
</evidence>
<dbReference type="InterPro" id="IPR037185">
    <property type="entry name" value="EmrE-like"/>
</dbReference>
<evidence type="ECO:0000256" key="6">
    <source>
        <dbReference type="RuleBase" id="RU363077"/>
    </source>
</evidence>
<feature type="region of interest" description="Disordered" evidence="7">
    <location>
        <begin position="1"/>
        <end position="24"/>
    </location>
</feature>
<feature type="transmembrane region" description="Helical" evidence="6">
    <location>
        <begin position="179"/>
        <end position="199"/>
    </location>
</feature>
<reference evidence="9" key="2">
    <citation type="submission" date="2015-07" db="EMBL/GenBank/DDBJ databases">
        <authorList>
            <person name="Noorani M."/>
        </authorList>
    </citation>
    <scope>NUCLEOTIDE SEQUENCE</scope>
    <source>
        <strain evidence="9">Yugu1</strain>
    </source>
</reference>
<evidence type="ECO:0000313" key="9">
    <source>
        <dbReference type="EMBL" id="RCV09967.1"/>
    </source>
</evidence>
<name>A0A368PW09_SETIT</name>